<dbReference type="Gene3D" id="3.30.2090.10">
    <property type="entry name" value="Multidrug efflux transporter AcrB TolC docking domain, DN and DC subdomains"/>
    <property type="match status" value="2"/>
</dbReference>
<feature type="transmembrane region" description="Helical" evidence="1">
    <location>
        <begin position="488"/>
        <end position="512"/>
    </location>
</feature>
<feature type="transmembrane region" description="Helical" evidence="1">
    <location>
        <begin position="410"/>
        <end position="430"/>
    </location>
</feature>
<keyword evidence="1" id="KW-1133">Transmembrane helix</keyword>
<dbReference type="Gene3D" id="3.30.70.1430">
    <property type="entry name" value="Multidrug efflux transporter AcrB pore domain"/>
    <property type="match status" value="2"/>
</dbReference>
<feature type="transmembrane region" description="Helical" evidence="1">
    <location>
        <begin position="568"/>
        <end position="590"/>
    </location>
</feature>
<dbReference type="GO" id="GO:0005886">
    <property type="term" value="C:plasma membrane"/>
    <property type="evidence" value="ECO:0007669"/>
    <property type="project" value="TreeGrafter"/>
</dbReference>
<evidence type="ECO:0000313" key="3">
    <source>
        <dbReference type="Proteomes" id="UP000239007"/>
    </source>
</evidence>
<dbReference type="GO" id="GO:0042910">
    <property type="term" value="F:xenobiotic transmembrane transporter activity"/>
    <property type="evidence" value="ECO:0007669"/>
    <property type="project" value="TreeGrafter"/>
</dbReference>
<dbReference type="SUPFAM" id="SSF82866">
    <property type="entry name" value="Multidrug efflux transporter AcrB transmembrane domain"/>
    <property type="match status" value="2"/>
</dbReference>
<dbReference type="InterPro" id="IPR001036">
    <property type="entry name" value="Acrflvin-R"/>
</dbReference>
<keyword evidence="1" id="KW-0812">Transmembrane</keyword>
<keyword evidence="3" id="KW-1185">Reference proteome</keyword>
<sequence length="1080" mass="117510">MGISGRIAKLSLNNPITPLFAIMIVILGLIAILITPKEEDPQINVTMVDVFISAPGLSSGEVEQQISIKAENAMSQMAGVEDVYSVSMQGRSVVTVQFTVGIKRQEALVKTWNQVMTELYWPQQYGVGQTAVRARGINDVPIVSLTFWSDDASVSQTQIGQVATSVSQVLQRVEGSRNIEVTGYAQNAVNVTIDPVKAAAFGVDVRAVLSALQQFGGHSPELPIQTDNKDVVVAIGQFLTNEQDVKDLVVFAKPSSEQGVSQGTKLVYLRDIADISLSSIKPTSYVQMGFGQASVESTGLHSGVTLSVAKQEGRNAIDVANAVLDTAEALKGKVIPDNIQYSVTRNSGLTAQQKANKLIQKLLFATMAVVILVLFFLGKRAAIIVGLAVGLTLLITLFSSWAWGFTLNRISLFALIFSIGILVDDAIVVVENIHRRQHSHPEESLVELIPKAVDEVGGSTILATFTVIAALLPMAFVSGLMGPYMSPIPINASTGMLLSLVIAFTITPWLAVRLLKGEHKDDNTDGKAVVDDKNTQHKESADVIGRIAGNFLSKFITAKDSLTNQWKLFVGIVTLMIAVMVLPVTGLVLLKMLPFDNKATMEIAVDMPEGTTVETTLAVLQEMSSELAKQDYVVNYQLYAGTNAPITFNGLVRQYYMRAMSHQGEITLTIVGNKDRDEGSHDLAKQMRSLLLPIANKLNANFKMVEEPSGPPTLAPIVAEIYGPDQASREQTASALLNAFNTTNEIVDTDTTIAAQQVKWQVVINQQRAQQLGIVKAQAQSMLYQLLSVEPIGYLHDRLGNTPTPIIVSGDVTYKANMQAWLNTKMANDQGLLVPLSEFVEIVQVTQDQPIYHKNLRPVIYVMADMAGDTDSPLYGMFEAGGSFSEQNPEVEIFYTQAPDQPYTNAIKWDGEWQITYETFRDMGIAYGVGLLLIYLLIVGQFKNYRLPLIIMAPIPLTMIGIFPGHWIMDAKFTAPSMIGMIALAGIIVRNSILLVDFIEQQLAQGVDLKEAVVASAKMRARPIILTALAAMIGALFILSDPIFKGLAVSLIFGMAVSSVLTLIVIPIAYYRSKKDKSEP</sequence>
<dbReference type="AlphaFoldDB" id="A0A2S7URR5"/>
<feature type="transmembrane region" description="Helical" evidence="1">
    <location>
        <begin position="12"/>
        <end position="34"/>
    </location>
</feature>
<feature type="transmembrane region" description="Helical" evidence="1">
    <location>
        <begin position="358"/>
        <end position="377"/>
    </location>
</feature>
<feature type="transmembrane region" description="Helical" evidence="1">
    <location>
        <begin position="1046"/>
        <end position="1071"/>
    </location>
</feature>
<dbReference type="Pfam" id="PF00873">
    <property type="entry name" value="ACR_tran"/>
    <property type="match status" value="1"/>
</dbReference>
<dbReference type="SUPFAM" id="SSF82693">
    <property type="entry name" value="Multidrug efflux transporter AcrB pore domain, PN1, PN2, PC1 and PC2 subdomains"/>
    <property type="match status" value="3"/>
</dbReference>
<gene>
    <name evidence="2" type="ORF">BTO11_02800</name>
</gene>
<organism evidence="2 3">
    <name type="scientific">Psychrosphaera saromensis</name>
    <dbReference type="NCBI Taxonomy" id="716813"/>
    <lineage>
        <taxon>Bacteria</taxon>
        <taxon>Pseudomonadati</taxon>
        <taxon>Pseudomonadota</taxon>
        <taxon>Gammaproteobacteria</taxon>
        <taxon>Alteromonadales</taxon>
        <taxon>Pseudoalteromonadaceae</taxon>
        <taxon>Psychrosphaera</taxon>
    </lineage>
</organism>
<dbReference type="EMBL" id="MSCH01000003">
    <property type="protein sequence ID" value="PQJ52684.1"/>
    <property type="molecule type" value="Genomic_DNA"/>
</dbReference>
<dbReference type="SUPFAM" id="SSF82714">
    <property type="entry name" value="Multidrug efflux transporter AcrB TolC docking domain, DN and DC subdomains"/>
    <property type="match status" value="2"/>
</dbReference>
<keyword evidence="1" id="KW-0472">Membrane</keyword>
<feature type="transmembrane region" description="Helical" evidence="1">
    <location>
        <begin position="975"/>
        <end position="999"/>
    </location>
</feature>
<dbReference type="PANTHER" id="PTHR32063">
    <property type="match status" value="1"/>
</dbReference>
<dbReference type="Proteomes" id="UP000239007">
    <property type="component" value="Unassembled WGS sequence"/>
</dbReference>
<dbReference type="Gene3D" id="3.30.70.1320">
    <property type="entry name" value="Multidrug efflux transporter AcrB pore domain like"/>
    <property type="match status" value="1"/>
</dbReference>
<feature type="transmembrane region" description="Helical" evidence="1">
    <location>
        <begin position="1020"/>
        <end position="1040"/>
    </location>
</feature>
<reference evidence="2 3" key="1">
    <citation type="submission" date="2016-12" db="EMBL/GenBank/DDBJ databases">
        <title>Diversity of luminous bacteria.</title>
        <authorList>
            <person name="Yoshizawa S."/>
            <person name="Kogure K."/>
        </authorList>
    </citation>
    <scope>NUCLEOTIDE SEQUENCE [LARGE SCALE GENOMIC DNA]</scope>
    <source>
        <strain evidence="2 3">SA4-48</strain>
    </source>
</reference>
<dbReference type="Gene3D" id="3.30.70.1440">
    <property type="entry name" value="Multidrug efflux transporter AcrB pore domain"/>
    <property type="match status" value="1"/>
</dbReference>
<feature type="transmembrane region" description="Helical" evidence="1">
    <location>
        <begin position="949"/>
        <end position="969"/>
    </location>
</feature>
<comment type="caution">
    <text evidence="2">The sequence shown here is derived from an EMBL/GenBank/DDBJ whole genome shotgun (WGS) entry which is preliminary data.</text>
</comment>
<accession>A0A2S7URR5</accession>
<evidence type="ECO:0000256" key="1">
    <source>
        <dbReference type="SAM" id="Phobius"/>
    </source>
</evidence>
<name>A0A2S7URR5_9GAMM</name>
<proteinExistence type="predicted"/>
<feature type="transmembrane region" description="Helical" evidence="1">
    <location>
        <begin position="384"/>
        <end position="404"/>
    </location>
</feature>
<dbReference type="InterPro" id="IPR027463">
    <property type="entry name" value="AcrB_DN_DC_subdom"/>
</dbReference>
<dbReference type="Gene3D" id="1.20.1640.10">
    <property type="entry name" value="Multidrug efflux transporter AcrB transmembrane domain"/>
    <property type="match status" value="2"/>
</dbReference>
<evidence type="ECO:0008006" key="4">
    <source>
        <dbReference type="Google" id="ProtNLM"/>
    </source>
</evidence>
<feature type="transmembrane region" description="Helical" evidence="1">
    <location>
        <begin position="461"/>
        <end position="482"/>
    </location>
</feature>
<dbReference type="PANTHER" id="PTHR32063:SF16">
    <property type="entry name" value="CATION EFFLUX SYSTEM (ACRB_ACRD_ACRF FAMILY)"/>
    <property type="match status" value="1"/>
</dbReference>
<dbReference type="RefSeq" id="WP_181135823.1">
    <property type="nucleotide sequence ID" value="NZ_BMYG01000004.1"/>
</dbReference>
<feature type="transmembrane region" description="Helical" evidence="1">
    <location>
        <begin position="924"/>
        <end position="942"/>
    </location>
</feature>
<protein>
    <recommendedName>
        <fullName evidence="4">Multidrug transporter AcrB</fullName>
    </recommendedName>
</protein>
<dbReference type="PRINTS" id="PR00702">
    <property type="entry name" value="ACRIFLAVINRP"/>
</dbReference>
<evidence type="ECO:0000313" key="2">
    <source>
        <dbReference type="EMBL" id="PQJ52684.1"/>
    </source>
</evidence>